<evidence type="ECO:0000313" key="1">
    <source>
        <dbReference type="EMBL" id="KAG5568227.1"/>
    </source>
</evidence>
<sequence>MQARLIDLKPHQFVHHFEPRHFEHGTNTTTPPLFHMLTLTPQYFPPNPSLHKTNQALPNNPPTLNNPTFHKTIRNKPTLYPSLLHISPKLHLPKLGHRNQLHLPKLPAHPNNLTYPKYQATHIYGGTFAIPNVRYVPQELGGRPRLVHSETTKWNSWGAMAQNSWIGSSLTARQLGRGSLDEVGKKSIESLRRVCNALERNRIKFNLDGESEMTSLFIQSQM</sequence>
<dbReference type="Proteomes" id="UP000824120">
    <property type="component" value="Unassembled WGS sequence"/>
</dbReference>
<keyword evidence="2" id="KW-1185">Reference proteome</keyword>
<protein>
    <submittedName>
        <fullName evidence="1">Uncharacterized protein</fullName>
    </submittedName>
</protein>
<reference evidence="1" key="1">
    <citation type="submission" date="2020-09" db="EMBL/GenBank/DDBJ databases">
        <title>De no assembly of potato wild relative species, Solanum commersonii.</title>
        <authorList>
            <person name="Cho K."/>
        </authorList>
    </citation>
    <scope>NUCLEOTIDE SEQUENCE</scope>
    <source>
        <strain evidence="1">LZ3.2</strain>
        <tissue evidence="1">Leaf</tissue>
    </source>
</reference>
<name>A0A9J5VYG0_SOLCO</name>
<comment type="caution">
    <text evidence="1">The sequence shown here is derived from an EMBL/GenBank/DDBJ whole genome shotgun (WGS) entry which is preliminary data.</text>
</comment>
<proteinExistence type="predicted"/>
<dbReference type="AlphaFoldDB" id="A0A9J5VYG0"/>
<dbReference type="EMBL" id="JACXVP010000193">
    <property type="protein sequence ID" value="KAG5568227.1"/>
    <property type="molecule type" value="Genomic_DNA"/>
</dbReference>
<evidence type="ECO:0000313" key="2">
    <source>
        <dbReference type="Proteomes" id="UP000824120"/>
    </source>
</evidence>
<organism evidence="1 2">
    <name type="scientific">Solanum commersonii</name>
    <name type="common">Commerson's wild potato</name>
    <name type="synonym">Commerson's nightshade</name>
    <dbReference type="NCBI Taxonomy" id="4109"/>
    <lineage>
        <taxon>Eukaryota</taxon>
        <taxon>Viridiplantae</taxon>
        <taxon>Streptophyta</taxon>
        <taxon>Embryophyta</taxon>
        <taxon>Tracheophyta</taxon>
        <taxon>Spermatophyta</taxon>
        <taxon>Magnoliopsida</taxon>
        <taxon>eudicotyledons</taxon>
        <taxon>Gunneridae</taxon>
        <taxon>Pentapetalae</taxon>
        <taxon>asterids</taxon>
        <taxon>lamiids</taxon>
        <taxon>Solanales</taxon>
        <taxon>Solanaceae</taxon>
        <taxon>Solanoideae</taxon>
        <taxon>Solaneae</taxon>
        <taxon>Solanum</taxon>
    </lineage>
</organism>
<accession>A0A9J5VYG0</accession>
<gene>
    <name evidence="1" type="ORF">H5410_064756</name>
</gene>